<feature type="compositionally biased region" description="Polar residues" evidence="1">
    <location>
        <begin position="59"/>
        <end position="68"/>
    </location>
</feature>
<name>A0A4Z2G3E7_9TELE</name>
<evidence type="ECO:0000313" key="3">
    <source>
        <dbReference type="Proteomes" id="UP000314294"/>
    </source>
</evidence>
<feature type="region of interest" description="Disordered" evidence="1">
    <location>
        <begin position="29"/>
        <end position="78"/>
    </location>
</feature>
<evidence type="ECO:0000313" key="2">
    <source>
        <dbReference type="EMBL" id="TNN47831.1"/>
    </source>
</evidence>
<evidence type="ECO:0000256" key="1">
    <source>
        <dbReference type="SAM" id="MobiDB-lite"/>
    </source>
</evidence>
<dbReference type="AlphaFoldDB" id="A0A4Z2G3E7"/>
<dbReference type="Proteomes" id="UP000314294">
    <property type="component" value="Unassembled WGS sequence"/>
</dbReference>
<protein>
    <submittedName>
        <fullName evidence="2">Uncharacterized protein</fullName>
    </submittedName>
</protein>
<organism evidence="2 3">
    <name type="scientific">Liparis tanakae</name>
    <name type="common">Tanaka's snailfish</name>
    <dbReference type="NCBI Taxonomy" id="230148"/>
    <lineage>
        <taxon>Eukaryota</taxon>
        <taxon>Metazoa</taxon>
        <taxon>Chordata</taxon>
        <taxon>Craniata</taxon>
        <taxon>Vertebrata</taxon>
        <taxon>Euteleostomi</taxon>
        <taxon>Actinopterygii</taxon>
        <taxon>Neopterygii</taxon>
        <taxon>Teleostei</taxon>
        <taxon>Neoteleostei</taxon>
        <taxon>Acanthomorphata</taxon>
        <taxon>Eupercaria</taxon>
        <taxon>Perciformes</taxon>
        <taxon>Cottioidei</taxon>
        <taxon>Cottales</taxon>
        <taxon>Liparidae</taxon>
        <taxon>Liparis</taxon>
    </lineage>
</organism>
<dbReference type="EMBL" id="SRLO01000723">
    <property type="protein sequence ID" value="TNN47831.1"/>
    <property type="molecule type" value="Genomic_DNA"/>
</dbReference>
<gene>
    <name evidence="2" type="ORF">EYF80_041974</name>
</gene>
<proteinExistence type="predicted"/>
<sequence length="130" mass="13821">MASEEELTELFVVAGGGRVCDAVEVVGPAGGTSGVQDGAPSGPPGLRDSGPPGHRARDVSTSSLTERSGSAVRGARKSKRPFSKVFIVISSRDASSRRHRFLILFHCRPLNTHFSGSRQGKRYVPFNSVL</sequence>
<reference evidence="2 3" key="1">
    <citation type="submission" date="2019-03" db="EMBL/GenBank/DDBJ databases">
        <title>First draft genome of Liparis tanakae, snailfish: a comprehensive survey of snailfish specific genes.</title>
        <authorList>
            <person name="Kim W."/>
            <person name="Song I."/>
            <person name="Jeong J.-H."/>
            <person name="Kim D."/>
            <person name="Kim S."/>
            <person name="Ryu S."/>
            <person name="Song J.Y."/>
            <person name="Lee S.K."/>
        </authorList>
    </citation>
    <scope>NUCLEOTIDE SEQUENCE [LARGE SCALE GENOMIC DNA]</scope>
    <source>
        <tissue evidence="2">Muscle</tissue>
    </source>
</reference>
<accession>A0A4Z2G3E7</accession>
<keyword evidence="3" id="KW-1185">Reference proteome</keyword>
<comment type="caution">
    <text evidence="2">The sequence shown here is derived from an EMBL/GenBank/DDBJ whole genome shotgun (WGS) entry which is preliminary data.</text>
</comment>